<protein>
    <recommendedName>
        <fullName evidence="5">Peptide methionine sulfoxide reductase MsrA</fullName>
        <shortName evidence="5">Protein-methionine-S-oxide reductase</shortName>
        <ecNumber evidence="5">1.8.4.11</ecNumber>
    </recommendedName>
    <alternativeName>
        <fullName evidence="5">Peptide-methionine (S)-S-oxide reductase</fullName>
        <shortName evidence="5">Peptide Met(O) reductase</shortName>
    </alternativeName>
</protein>
<accession>A0A1H7V7W8</accession>
<proteinExistence type="inferred from homology"/>
<comment type="similarity">
    <text evidence="1 5">Belongs to the MsrA Met sulfoxide reductase family.</text>
</comment>
<name>A0A1H7V7W8_9NOCA</name>
<feature type="active site" evidence="5">
    <location>
        <position position="61"/>
    </location>
</feature>
<dbReference type="AlphaFoldDB" id="A0A1H7V7W8"/>
<evidence type="ECO:0000256" key="5">
    <source>
        <dbReference type="HAMAP-Rule" id="MF_01401"/>
    </source>
</evidence>
<dbReference type="InterPro" id="IPR036509">
    <property type="entry name" value="Met_Sox_Rdtase_MsrA_sf"/>
</dbReference>
<dbReference type="EMBL" id="FOAW01000021">
    <property type="protein sequence ID" value="SEM05028.1"/>
    <property type="molecule type" value="Genomic_DNA"/>
</dbReference>
<evidence type="ECO:0000256" key="2">
    <source>
        <dbReference type="ARBA" id="ARBA00023002"/>
    </source>
</evidence>
<sequence length="236" mass="25499">MSWYDDILGRSAAKTAIVTAEEALPGRTQPLPVPGAHYVNGHPLTPPFPEGMQTAVVGMGCFWGAEKEYWQLDGVYSTAAGYAGGFTPNPTYEEVCSGRTGHTEVVLVVFDPAVIGYASVLQQFWENHDPTQGLRQGNDHGSQYRSAIYTTDDGQQAIAHATAETFAVRLADAGYGAITTEIAPLREFYYAEDYHQQYLAKNPGGYCPVHATGVSCPVGLLKQDEVPAQKDILPPS</sequence>
<dbReference type="Pfam" id="PF01625">
    <property type="entry name" value="PMSR"/>
    <property type="match status" value="1"/>
</dbReference>
<dbReference type="GO" id="GO:0033744">
    <property type="term" value="F:L-methionine:thioredoxin-disulfide S-oxidoreductase activity"/>
    <property type="evidence" value="ECO:0007669"/>
    <property type="project" value="RHEA"/>
</dbReference>
<dbReference type="InterPro" id="IPR002569">
    <property type="entry name" value="Met_Sox_Rdtase_MsrA_dom"/>
</dbReference>
<dbReference type="OrthoDB" id="4174719at2"/>
<dbReference type="GO" id="GO:0034599">
    <property type="term" value="P:cellular response to oxidative stress"/>
    <property type="evidence" value="ECO:0007669"/>
    <property type="project" value="TreeGrafter"/>
</dbReference>
<dbReference type="PANTHER" id="PTHR42799:SF2">
    <property type="entry name" value="MITOCHONDRIAL PEPTIDE METHIONINE SULFOXIDE REDUCTASE"/>
    <property type="match status" value="1"/>
</dbReference>
<dbReference type="NCBIfam" id="TIGR00401">
    <property type="entry name" value="msrA"/>
    <property type="match status" value="1"/>
</dbReference>
<evidence type="ECO:0000256" key="1">
    <source>
        <dbReference type="ARBA" id="ARBA00005591"/>
    </source>
</evidence>
<keyword evidence="2 5" id="KW-0560">Oxidoreductase</keyword>
<evidence type="ECO:0000256" key="3">
    <source>
        <dbReference type="ARBA" id="ARBA00047806"/>
    </source>
</evidence>
<reference evidence="8" key="1">
    <citation type="submission" date="2016-10" db="EMBL/GenBank/DDBJ databases">
        <authorList>
            <person name="Varghese N."/>
            <person name="Submissions S."/>
        </authorList>
    </citation>
    <scope>NUCLEOTIDE SEQUENCE [LARGE SCALE GENOMIC DNA]</scope>
    <source>
        <strain evidence="8">DSM 44675</strain>
    </source>
</reference>
<dbReference type="GO" id="GO:0008113">
    <property type="term" value="F:peptide-methionine (S)-S-oxide reductase activity"/>
    <property type="evidence" value="ECO:0007669"/>
    <property type="project" value="UniProtKB-UniRule"/>
</dbReference>
<evidence type="ECO:0000313" key="8">
    <source>
        <dbReference type="Proteomes" id="UP000198677"/>
    </source>
</evidence>
<dbReference type="FunFam" id="3.30.1060.10:FF:000001">
    <property type="entry name" value="Peptide methionine sulfoxide reductase MsrA"/>
    <property type="match status" value="1"/>
</dbReference>
<feature type="domain" description="Peptide methionine sulphoxide reductase MsrA" evidence="6">
    <location>
        <begin position="54"/>
        <end position="207"/>
    </location>
</feature>
<dbReference type="RefSeq" id="WP_072750766.1">
    <property type="nucleotide sequence ID" value="NZ_FOAW01000021.1"/>
</dbReference>
<organism evidence="7 8">
    <name type="scientific">Rhodococcus maanshanensis</name>
    <dbReference type="NCBI Taxonomy" id="183556"/>
    <lineage>
        <taxon>Bacteria</taxon>
        <taxon>Bacillati</taxon>
        <taxon>Actinomycetota</taxon>
        <taxon>Actinomycetes</taxon>
        <taxon>Mycobacteriales</taxon>
        <taxon>Nocardiaceae</taxon>
        <taxon>Rhodococcus</taxon>
    </lineage>
</organism>
<gene>
    <name evidence="5" type="primary">msrA</name>
    <name evidence="7" type="ORF">SAMN05444583_1214</name>
</gene>
<dbReference type="HAMAP" id="MF_01401">
    <property type="entry name" value="MsrA"/>
    <property type="match status" value="1"/>
</dbReference>
<keyword evidence="8" id="KW-1185">Reference proteome</keyword>
<dbReference type="EC" id="1.8.4.11" evidence="5"/>
<dbReference type="InterPro" id="IPR050162">
    <property type="entry name" value="MsrA_MetSO_reductase"/>
</dbReference>
<evidence type="ECO:0000313" key="7">
    <source>
        <dbReference type="EMBL" id="SEM05028.1"/>
    </source>
</evidence>
<evidence type="ECO:0000256" key="4">
    <source>
        <dbReference type="ARBA" id="ARBA00048782"/>
    </source>
</evidence>
<dbReference type="Proteomes" id="UP000198677">
    <property type="component" value="Unassembled WGS sequence"/>
</dbReference>
<dbReference type="GO" id="GO:0005737">
    <property type="term" value="C:cytoplasm"/>
    <property type="evidence" value="ECO:0007669"/>
    <property type="project" value="TreeGrafter"/>
</dbReference>
<dbReference type="Gene3D" id="3.30.1060.10">
    <property type="entry name" value="Peptide methionine sulphoxide reductase MsrA"/>
    <property type="match status" value="1"/>
</dbReference>
<dbReference type="SUPFAM" id="SSF55068">
    <property type="entry name" value="Peptide methionine sulfoxide reductase"/>
    <property type="match status" value="1"/>
</dbReference>
<dbReference type="PANTHER" id="PTHR42799">
    <property type="entry name" value="MITOCHONDRIAL PEPTIDE METHIONINE SULFOXIDE REDUCTASE"/>
    <property type="match status" value="1"/>
</dbReference>
<evidence type="ECO:0000259" key="6">
    <source>
        <dbReference type="Pfam" id="PF01625"/>
    </source>
</evidence>
<comment type="catalytic activity">
    <reaction evidence="3 5">
        <text>L-methionyl-[protein] + [thioredoxin]-disulfide + H2O = L-methionyl-(S)-S-oxide-[protein] + [thioredoxin]-dithiol</text>
        <dbReference type="Rhea" id="RHEA:14217"/>
        <dbReference type="Rhea" id="RHEA-COMP:10698"/>
        <dbReference type="Rhea" id="RHEA-COMP:10700"/>
        <dbReference type="Rhea" id="RHEA-COMP:12313"/>
        <dbReference type="Rhea" id="RHEA-COMP:12315"/>
        <dbReference type="ChEBI" id="CHEBI:15377"/>
        <dbReference type="ChEBI" id="CHEBI:16044"/>
        <dbReference type="ChEBI" id="CHEBI:29950"/>
        <dbReference type="ChEBI" id="CHEBI:44120"/>
        <dbReference type="ChEBI" id="CHEBI:50058"/>
        <dbReference type="EC" id="1.8.4.11"/>
    </reaction>
</comment>
<comment type="catalytic activity">
    <reaction evidence="4 5">
        <text>[thioredoxin]-disulfide + L-methionine + H2O = L-methionine (S)-S-oxide + [thioredoxin]-dithiol</text>
        <dbReference type="Rhea" id="RHEA:19993"/>
        <dbReference type="Rhea" id="RHEA-COMP:10698"/>
        <dbReference type="Rhea" id="RHEA-COMP:10700"/>
        <dbReference type="ChEBI" id="CHEBI:15377"/>
        <dbReference type="ChEBI" id="CHEBI:29950"/>
        <dbReference type="ChEBI" id="CHEBI:50058"/>
        <dbReference type="ChEBI" id="CHEBI:57844"/>
        <dbReference type="ChEBI" id="CHEBI:58772"/>
        <dbReference type="EC" id="1.8.4.11"/>
    </reaction>
</comment>
<comment type="function">
    <text evidence="5">Has an important function as a repair enzyme for proteins that have been inactivated by oxidation. Catalyzes the reversible oxidation-reduction of methionine sulfoxide in proteins to methionine.</text>
</comment>